<dbReference type="InterPro" id="IPR015798">
    <property type="entry name" value="Cu_amine_oxidase_C"/>
</dbReference>
<comment type="cofactor">
    <cofactor evidence="1">
        <name>Cu cation</name>
        <dbReference type="ChEBI" id="CHEBI:23378"/>
    </cofactor>
</comment>
<evidence type="ECO:0000256" key="11">
    <source>
        <dbReference type="PIRSR" id="PIRSR600269-51"/>
    </source>
</evidence>
<dbReference type="InterPro" id="IPR049947">
    <property type="entry name" value="Cu_Am_Ox_Cu-bd"/>
</dbReference>
<dbReference type="AlphaFoldDB" id="A0AA88A9H8"/>
<evidence type="ECO:0000256" key="1">
    <source>
        <dbReference type="ARBA" id="ARBA00001935"/>
    </source>
</evidence>
<organism evidence="16 17">
    <name type="scientific">Ficus carica</name>
    <name type="common">Common fig</name>
    <dbReference type="NCBI Taxonomy" id="3494"/>
    <lineage>
        <taxon>Eukaryota</taxon>
        <taxon>Viridiplantae</taxon>
        <taxon>Streptophyta</taxon>
        <taxon>Embryophyta</taxon>
        <taxon>Tracheophyta</taxon>
        <taxon>Spermatophyta</taxon>
        <taxon>Magnoliopsida</taxon>
        <taxon>eudicotyledons</taxon>
        <taxon>Gunneridae</taxon>
        <taxon>Pentapetalae</taxon>
        <taxon>rosids</taxon>
        <taxon>fabids</taxon>
        <taxon>Rosales</taxon>
        <taxon>Moraceae</taxon>
        <taxon>Ficeae</taxon>
        <taxon>Ficus</taxon>
    </lineage>
</organism>
<dbReference type="FunFam" id="3.10.450.40:FF:000005">
    <property type="entry name" value="Amine oxidase"/>
    <property type="match status" value="1"/>
</dbReference>
<feature type="domain" description="Copper amine oxidase catalytic" evidence="13">
    <location>
        <begin position="234"/>
        <end position="647"/>
    </location>
</feature>
<dbReference type="Gene3D" id="2.70.98.20">
    <property type="entry name" value="Copper amine oxidase, catalytic domain"/>
    <property type="match status" value="1"/>
</dbReference>
<evidence type="ECO:0000256" key="6">
    <source>
        <dbReference type="ARBA" id="ARBA00023002"/>
    </source>
</evidence>
<evidence type="ECO:0000256" key="10">
    <source>
        <dbReference type="PIRSR" id="PIRSR600269-50"/>
    </source>
</evidence>
<evidence type="ECO:0000256" key="8">
    <source>
        <dbReference type="ARBA" id="ARBA00023157"/>
    </source>
</evidence>
<dbReference type="GO" id="GO:0005507">
    <property type="term" value="F:copper ion binding"/>
    <property type="evidence" value="ECO:0007669"/>
    <property type="project" value="InterPro"/>
</dbReference>
<feature type="domain" description="Copper amine oxidase N2-terminal" evidence="14">
    <location>
        <begin position="18"/>
        <end position="105"/>
    </location>
</feature>
<keyword evidence="7 12" id="KW-0186">Copper</keyword>
<keyword evidence="5 10" id="KW-0801">TPQ</keyword>
<feature type="active site" description="Proton acceptor" evidence="10">
    <location>
        <position position="311"/>
    </location>
</feature>
<dbReference type="Gene3D" id="3.10.450.40">
    <property type="match status" value="2"/>
</dbReference>
<dbReference type="GO" id="GO:0008131">
    <property type="term" value="F:primary methylamine oxidase activity"/>
    <property type="evidence" value="ECO:0007669"/>
    <property type="project" value="UniProtKB-EC"/>
</dbReference>
<dbReference type="EMBL" id="BTGU01000023">
    <property type="protein sequence ID" value="GMN46672.1"/>
    <property type="molecule type" value="Genomic_DNA"/>
</dbReference>
<dbReference type="FunFam" id="3.10.450.40:FF:000012">
    <property type="entry name" value="Amine oxidase"/>
    <property type="match status" value="1"/>
</dbReference>
<evidence type="ECO:0000256" key="2">
    <source>
        <dbReference type="ARBA" id="ARBA00007983"/>
    </source>
</evidence>
<feature type="domain" description="Copper amine oxidase N3-terminal" evidence="15">
    <location>
        <begin position="121"/>
        <end position="208"/>
    </location>
</feature>
<gene>
    <name evidence="16" type="ORF">TIFTF001_015844</name>
</gene>
<comment type="subunit">
    <text evidence="3">Homodimer.</text>
</comment>
<dbReference type="InterPro" id="IPR049948">
    <property type="entry name" value="Cu_Am_ox_TPQ-bd"/>
</dbReference>
<dbReference type="Pfam" id="PF02727">
    <property type="entry name" value="Cu_amine_oxidN2"/>
    <property type="match status" value="1"/>
</dbReference>
<proteinExistence type="inferred from homology"/>
<dbReference type="GO" id="GO:0048038">
    <property type="term" value="F:quinone binding"/>
    <property type="evidence" value="ECO:0007669"/>
    <property type="project" value="InterPro"/>
</dbReference>
<protein>
    <recommendedName>
        <fullName evidence="12">Amine oxidase</fullName>
        <ecNumber evidence="12">1.4.3.-</ecNumber>
    </recommendedName>
</protein>
<comment type="catalytic activity">
    <reaction evidence="9">
        <text>a primary methyl amine + O2 + H2O = an aldehyde + H2O2 + NH4(+)</text>
        <dbReference type="Rhea" id="RHEA:16153"/>
        <dbReference type="ChEBI" id="CHEBI:15377"/>
        <dbReference type="ChEBI" id="CHEBI:15379"/>
        <dbReference type="ChEBI" id="CHEBI:16240"/>
        <dbReference type="ChEBI" id="CHEBI:17478"/>
        <dbReference type="ChEBI" id="CHEBI:28938"/>
        <dbReference type="ChEBI" id="CHEBI:228804"/>
        <dbReference type="EC" id="1.4.3.21"/>
    </reaction>
</comment>
<dbReference type="PANTHER" id="PTHR10638:SF87">
    <property type="entry name" value="AMINE OXIDASE [COPPER-CONTAINING] ALPHA 2, PEROXISOMAL-RELATED"/>
    <property type="match status" value="1"/>
</dbReference>
<comment type="cofactor">
    <cofactor evidence="12">
        <name>Cu cation</name>
        <dbReference type="ChEBI" id="CHEBI:23378"/>
    </cofactor>
    <text evidence="12">Contains 1 topaquinone per subunit.</text>
</comment>
<evidence type="ECO:0000259" key="13">
    <source>
        <dbReference type="Pfam" id="PF01179"/>
    </source>
</evidence>
<dbReference type="SUPFAM" id="SSF54416">
    <property type="entry name" value="Amine oxidase N-terminal region"/>
    <property type="match status" value="2"/>
</dbReference>
<comment type="caution">
    <text evidence="16">The sequence shown here is derived from an EMBL/GenBank/DDBJ whole genome shotgun (WGS) entry which is preliminary data.</text>
</comment>
<dbReference type="SUPFAM" id="SSF49998">
    <property type="entry name" value="Amine oxidase catalytic domain"/>
    <property type="match status" value="1"/>
</dbReference>
<dbReference type="InterPro" id="IPR036460">
    <property type="entry name" value="Cu_amine_oxidase_C_sf"/>
</dbReference>
<dbReference type="PANTHER" id="PTHR10638">
    <property type="entry name" value="COPPER AMINE OXIDASE"/>
    <property type="match status" value="1"/>
</dbReference>
<dbReference type="EC" id="1.4.3.-" evidence="12"/>
<dbReference type="FunFam" id="2.70.98.20:FF:000004">
    <property type="entry name" value="Amine oxidase"/>
    <property type="match status" value="1"/>
</dbReference>
<dbReference type="PROSITE" id="PS01164">
    <property type="entry name" value="COPPER_AMINE_OXID_1"/>
    <property type="match status" value="1"/>
</dbReference>
<dbReference type="Pfam" id="PF01179">
    <property type="entry name" value="Cu_amine_oxid"/>
    <property type="match status" value="1"/>
</dbReference>
<evidence type="ECO:0000313" key="16">
    <source>
        <dbReference type="EMBL" id="GMN46672.1"/>
    </source>
</evidence>
<keyword evidence="6 12" id="KW-0560">Oxidoreductase</keyword>
<comment type="PTM">
    <text evidence="11 12">Topaquinone (TPQ) is generated by copper-dependent autoxidation of a specific tyrosyl residue.</text>
</comment>
<evidence type="ECO:0000313" key="17">
    <source>
        <dbReference type="Proteomes" id="UP001187192"/>
    </source>
</evidence>
<evidence type="ECO:0000256" key="12">
    <source>
        <dbReference type="RuleBase" id="RU000672"/>
    </source>
</evidence>
<evidence type="ECO:0000256" key="3">
    <source>
        <dbReference type="ARBA" id="ARBA00011738"/>
    </source>
</evidence>
<reference evidence="16" key="1">
    <citation type="submission" date="2023-07" db="EMBL/GenBank/DDBJ databases">
        <title>draft genome sequence of fig (Ficus carica).</title>
        <authorList>
            <person name="Takahashi T."/>
            <person name="Nishimura K."/>
        </authorList>
    </citation>
    <scope>NUCLEOTIDE SEQUENCE</scope>
</reference>
<evidence type="ECO:0000256" key="7">
    <source>
        <dbReference type="ARBA" id="ARBA00023008"/>
    </source>
</evidence>
<keyword evidence="17" id="KW-1185">Reference proteome</keyword>
<keyword evidence="8" id="KW-1015">Disulfide bond</keyword>
<dbReference type="Pfam" id="PF02728">
    <property type="entry name" value="Cu_amine_oxidN3"/>
    <property type="match status" value="1"/>
</dbReference>
<sequence>MFIFSMISFSAISYQQIHPFDPLNPAEFILIKTILHNAYSTSNHNLAFHYIGLDEPDKSSILSWQQNPAANVPPPRRALVHARLDKQTLKIVVDLSNRSIASKRVYHGFGFPMSTLDQETVASVLPLSYGPFIESVRERGLNMSQVVCVAFTAGWFGEKVSERVVKVQCFYENGTINVFLRPLHGITIVVNLDDMKIVQYFDRIRVPVPKAEGTEYRPSELKPPFGPRLNGVGVASPNGPGFKMDGHKISWANWVFHVGFDARVGSIISLASIYDLEEQKYRRILYNGYVSELFVPYMDPTFEVYFKTFLDAGEYGLGQNAASLEPLNDCPANAVFIDAYFAGQDGSPVKISNALCIFEKHAGNIMWRHTETDLGDEVREVRPDVSLVIRMVSTLSNYDYILDWEFNPSGSINVRVGLTGILSTRAVPYSHIDQIKEDVYGSLVAENTIGTHHDHFLNYYLDLDVDGEANSFLKTNLVTKRVRDKISPRKSYWTVVKKTARTESEARVDHMAGFGSSEYVVINPNKETKVGNNIGYRLIPMSAARPLLSDDDYPQIRAAFTKYKMWVTPYNKSEKWAGGTFVDQSRGDDNLAVWTARNRKIENKDIVLWYTLGFHHVPSQEDFPVMPTLSSGFELRPTNFFERNPVLKVIRPQHVNWPNCTNHH</sequence>
<evidence type="ECO:0000256" key="9">
    <source>
        <dbReference type="ARBA" id="ARBA00048032"/>
    </source>
</evidence>
<dbReference type="InterPro" id="IPR015802">
    <property type="entry name" value="Cu_amine_oxidase_N3"/>
</dbReference>
<keyword evidence="4 12" id="KW-0479">Metal-binding</keyword>
<evidence type="ECO:0000259" key="14">
    <source>
        <dbReference type="Pfam" id="PF02727"/>
    </source>
</evidence>
<feature type="modified residue" description="2',4',5'-topaquinone" evidence="11">
    <location>
        <position position="398"/>
    </location>
</feature>
<dbReference type="GO" id="GO:0009308">
    <property type="term" value="P:amine metabolic process"/>
    <property type="evidence" value="ECO:0007669"/>
    <property type="project" value="UniProtKB-UniRule"/>
</dbReference>
<dbReference type="PROSITE" id="PS01165">
    <property type="entry name" value="COPPER_AMINE_OXID_2"/>
    <property type="match status" value="1"/>
</dbReference>
<comment type="similarity">
    <text evidence="2 12">Belongs to the copper/topaquinone oxidase family.</text>
</comment>
<evidence type="ECO:0000256" key="4">
    <source>
        <dbReference type="ARBA" id="ARBA00022723"/>
    </source>
</evidence>
<feature type="active site" description="Schiff-base intermediate with substrate; via topaquinone" evidence="10">
    <location>
        <position position="398"/>
    </location>
</feature>
<dbReference type="InterPro" id="IPR016182">
    <property type="entry name" value="Cu_amine_oxidase_N-reg"/>
</dbReference>
<dbReference type="InterPro" id="IPR000269">
    <property type="entry name" value="Cu_amine_oxidase"/>
</dbReference>
<name>A0AA88A9H8_FICCA</name>
<evidence type="ECO:0000256" key="5">
    <source>
        <dbReference type="ARBA" id="ARBA00022772"/>
    </source>
</evidence>
<evidence type="ECO:0000259" key="15">
    <source>
        <dbReference type="Pfam" id="PF02728"/>
    </source>
</evidence>
<dbReference type="InterPro" id="IPR015800">
    <property type="entry name" value="Cu_amine_oxidase_N2"/>
</dbReference>
<accession>A0AA88A9H8</accession>
<dbReference type="Proteomes" id="UP001187192">
    <property type="component" value="Unassembled WGS sequence"/>
</dbReference>